<dbReference type="Gene3D" id="1.10.287.3240">
    <property type="match status" value="1"/>
</dbReference>
<reference evidence="5 7" key="2">
    <citation type="submission" date="2021-03" db="EMBL/GenBank/DDBJ databases">
        <title>Mucilaginibacter strains isolated from gold and copper mining confer multi heavy-metal resistance.</title>
        <authorList>
            <person name="Li Y."/>
        </authorList>
    </citation>
    <scope>NUCLEOTIDE SEQUENCE [LARGE SCALE GENOMIC DNA]</scope>
    <source>
        <strain evidence="5 7">P2-4</strain>
    </source>
</reference>
<protein>
    <submittedName>
        <fullName evidence="4">V-type ATP synthase subunit D</fullName>
    </submittedName>
</protein>
<dbReference type="Proteomes" id="UP000250557">
    <property type="component" value="Chromosome"/>
</dbReference>
<evidence type="ECO:0000313" key="4">
    <source>
        <dbReference type="EMBL" id="QEM07122.1"/>
    </source>
</evidence>
<organism evidence="4 6">
    <name type="scientific">Mucilaginibacter rubeus</name>
    <dbReference type="NCBI Taxonomy" id="2027860"/>
    <lineage>
        <taxon>Bacteria</taxon>
        <taxon>Pseudomonadati</taxon>
        <taxon>Bacteroidota</taxon>
        <taxon>Sphingobacteriia</taxon>
        <taxon>Sphingobacteriales</taxon>
        <taxon>Sphingobacteriaceae</taxon>
        <taxon>Mucilaginibacter</taxon>
    </lineage>
</organism>
<dbReference type="Pfam" id="PF01813">
    <property type="entry name" value="ATP-synt_D"/>
    <property type="match status" value="1"/>
</dbReference>
<evidence type="ECO:0000256" key="1">
    <source>
        <dbReference type="ARBA" id="ARBA00005850"/>
    </source>
</evidence>
<evidence type="ECO:0000256" key="2">
    <source>
        <dbReference type="ARBA" id="ARBA00022448"/>
    </source>
</evidence>
<evidence type="ECO:0000313" key="7">
    <source>
        <dbReference type="Proteomes" id="UP000663940"/>
    </source>
</evidence>
<gene>
    <name evidence="4" type="ORF">DIU31_027785</name>
    <name evidence="5" type="ORF">J3L21_33235</name>
</gene>
<reference evidence="4 6" key="1">
    <citation type="submission" date="2019-08" db="EMBL/GenBank/DDBJ databases">
        <title>Comparative genome analysis confer to the adaptation heavy metal polluted environment.</title>
        <authorList>
            <person name="Li Y."/>
        </authorList>
    </citation>
    <scope>NUCLEOTIDE SEQUENCE [LARGE SCALE GENOMIC DNA]</scope>
    <source>
        <strain evidence="4 6">P2</strain>
    </source>
</reference>
<evidence type="ECO:0000313" key="5">
    <source>
        <dbReference type="EMBL" id="QTE50334.1"/>
    </source>
</evidence>
<comment type="similarity">
    <text evidence="1">Belongs to the V-ATPase D subunit family.</text>
</comment>
<dbReference type="AlphaFoldDB" id="A0AAE6JJQ4"/>
<dbReference type="GO" id="GO:0046961">
    <property type="term" value="F:proton-transporting ATPase activity, rotational mechanism"/>
    <property type="evidence" value="ECO:0007669"/>
    <property type="project" value="InterPro"/>
</dbReference>
<accession>A0AAE6JJQ4</accession>
<sequence>MAIKFQYNKISLQDMQKQLKVRLDALPVIRYKEMVLHAEAEKAKREMTALETTLLNKISQYEYMNRLWQEFPQDVMSVKEIKTSLKNIAGVKVQQFEDVVFEMKPLVLFNQPFWVADGIALLCDLLRLSIEKKLLVIKTESLNTARKKTTQKVNLYEKVQVPGYLIAISKIKKFMNDEESLGKATQKIMKKRILAI</sequence>
<dbReference type="EMBL" id="CP043451">
    <property type="protein sequence ID" value="QEM07122.1"/>
    <property type="molecule type" value="Genomic_DNA"/>
</dbReference>
<keyword evidence="3" id="KW-0406">Ion transport</keyword>
<dbReference type="EMBL" id="CP071880">
    <property type="protein sequence ID" value="QTE50334.1"/>
    <property type="molecule type" value="Genomic_DNA"/>
</dbReference>
<dbReference type="InterPro" id="IPR002699">
    <property type="entry name" value="V_ATPase_D"/>
</dbReference>
<name>A0AAE6JJQ4_9SPHI</name>
<keyword evidence="2" id="KW-0813">Transport</keyword>
<evidence type="ECO:0000256" key="3">
    <source>
        <dbReference type="ARBA" id="ARBA00023065"/>
    </source>
</evidence>
<dbReference type="Proteomes" id="UP000663940">
    <property type="component" value="Chromosome"/>
</dbReference>
<proteinExistence type="inferred from homology"/>
<dbReference type="RefSeq" id="WP_112658752.1">
    <property type="nucleotide sequence ID" value="NZ_CP043451.1"/>
</dbReference>
<keyword evidence="7" id="KW-1185">Reference proteome</keyword>
<evidence type="ECO:0000313" key="6">
    <source>
        <dbReference type="Proteomes" id="UP000250557"/>
    </source>
</evidence>